<reference evidence="9" key="1">
    <citation type="journal article" date="2014" name="Genome Announc.">
        <title>Genome sequence of the yeast Cyberlindnera fabianii (Hansenula fabianii).</title>
        <authorList>
            <person name="Freel K.C."/>
            <person name="Sarilar V."/>
            <person name="Neuveglise C."/>
            <person name="Devillers H."/>
            <person name="Friedrich A."/>
            <person name="Schacherer J."/>
        </authorList>
    </citation>
    <scope>NUCLEOTIDE SEQUENCE</scope>
    <source>
        <strain evidence="9">YJS4271</strain>
    </source>
</reference>
<reference evidence="10" key="3">
    <citation type="submission" date="2017-01" db="EMBL/GenBank/DDBJ databases">
        <authorList>
            <person name="Mah S.A."/>
            <person name="Swanson W.J."/>
            <person name="Moy G.W."/>
            <person name="Vacquier V.D."/>
        </authorList>
    </citation>
    <scope>NUCLEOTIDE SEQUENCE [LARGE SCALE GENOMIC DNA]</scope>
    <source>
        <strain evidence="10">65</strain>
    </source>
</reference>
<dbReference type="GO" id="GO:0015343">
    <property type="term" value="F:siderophore-iron transmembrane transporter activity"/>
    <property type="evidence" value="ECO:0007669"/>
    <property type="project" value="TreeGrafter"/>
</dbReference>
<feature type="transmembrane region" description="Helical" evidence="7">
    <location>
        <begin position="191"/>
        <end position="209"/>
    </location>
</feature>
<dbReference type="InterPro" id="IPR020846">
    <property type="entry name" value="MFS_dom"/>
</dbReference>
<feature type="region of interest" description="Disordered" evidence="6">
    <location>
        <begin position="1"/>
        <end position="50"/>
    </location>
</feature>
<sequence length="630" mass="70152">MSSTTKQFDQGHHSTANEVNYSSSHSALDLQEKKTSQGDEAEAVDEESQGHKPKYTLSRKIKIIAYSTILFTQFVESFAQDSTSGLAAYATSEFKAHSMVSTAQLAYKITAVLAYPILGKIADLLGRGEGFGIVVLFYTLCYLLFAVCPNVATFIVGYVFFAIGRVGFKTMIFIFIADATSLKDRAFLTQLPAAITGIITTYAGSYVMDAFLDHSTWRWDYGAWAIILGVSVIPLTAIMFYCDRTLKKTGSRKKVEIFYNMPQGSFWTKAKHVMFNEMDIIGAFLLLAGTALFFVPFTITGNSNPQKWSDASSIVMLVIGFVLLIAFGLWCYFYDKMYFLQGRIPFIPLRSFRNKTVLVAFLMVALDYCENAAFAVYFSTTLQVGGYYTAGQASRVNDAKKVSIDIASIIVGLLMRFTKRSKIWVLLGVPLLVLGHGLLVWFINRDGIMEPNTVLLYVMEIFTGIGRAFYMTSLQVTIQAIAGVSGVAMSTAFFLAFNSVGTLIGTAIAGGIWNNVAFSKLQKHLPDNAKQNATAIFANMRLALKFKEGSPVRTAVSLAYRETQQIIGWTALGIVAPMLILMFFVREIELTDKKDLYGSDDDTTVQVEYKDVDDELINKEKRTWTNWWRV</sequence>
<evidence type="ECO:0000256" key="2">
    <source>
        <dbReference type="ARBA" id="ARBA00008335"/>
    </source>
</evidence>
<feature type="transmembrane region" description="Helical" evidence="7">
    <location>
        <begin position="221"/>
        <end position="242"/>
    </location>
</feature>
<feature type="transmembrane region" description="Helical" evidence="7">
    <location>
        <begin position="158"/>
        <end position="179"/>
    </location>
</feature>
<feature type="domain" description="Major facilitator superfamily (MFS) profile" evidence="8">
    <location>
        <begin position="65"/>
        <end position="589"/>
    </location>
</feature>
<keyword evidence="5 7" id="KW-0472">Membrane</keyword>
<feature type="transmembrane region" description="Helical" evidence="7">
    <location>
        <begin position="491"/>
        <end position="513"/>
    </location>
</feature>
<keyword evidence="3 7" id="KW-0812">Transmembrane</keyword>
<comment type="subcellular location">
    <subcellularLocation>
        <location evidence="1">Membrane</location>
        <topology evidence="1">Multi-pass membrane protein</topology>
    </subcellularLocation>
</comment>
<dbReference type="PANTHER" id="PTHR23501">
    <property type="entry name" value="MAJOR FACILITATOR SUPERFAMILY"/>
    <property type="match status" value="1"/>
</dbReference>
<evidence type="ECO:0000256" key="5">
    <source>
        <dbReference type="ARBA" id="ARBA00023136"/>
    </source>
</evidence>
<comment type="similarity">
    <text evidence="2">Belongs to the major facilitator superfamily.</text>
</comment>
<dbReference type="PANTHER" id="PTHR23501:SF87">
    <property type="entry name" value="SIDEROPHORE IRON TRANSPORTER 2"/>
    <property type="match status" value="1"/>
</dbReference>
<dbReference type="STRING" id="36022.A0A061AW95"/>
<feature type="transmembrane region" description="Helical" evidence="7">
    <location>
        <begin position="311"/>
        <end position="335"/>
    </location>
</feature>
<dbReference type="InterPro" id="IPR036259">
    <property type="entry name" value="MFS_trans_sf"/>
</dbReference>
<proteinExistence type="inferred from homology"/>
<dbReference type="EMBL" id="LK052893">
    <property type="protein sequence ID" value="CDR41841.1"/>
    <property type="molecule type" value="Genomic_DNA"/>
</dbReference>
<evidence type="ECO:0000256" key="7">
    <source>
        <dbReference type="SAM" id="Phobius"/>
    </source>
</evidence>
<dbReference type="Pfam" id="PF07690">
    <property type="entry name" value="MFS_1"/>
    <property type="match status" value="1"/>
</dbReference>
<evidence type="ECO:0000256" key="6">
    <source>
        <dbReference type="SAM" id="MobiDB-lite"/>
    </source>
</evidence>
<dbReference type="OrthoDB" id="4078873at2759"/>
<evidence type="ECO:0000256" key="4">
    <source>
        <dbReference type="ARBA" id="ARBA00022989"/>
    </source>
</evidence>
<dbReference type="Gene3D" id="1.20.1250.20">
    <property type="entry name" value="MFS general substrate transporter like domains"/>
    <property type="match status" value="2"/>
</dbReference>
<evidence type="ECO:0000259" key="8">
    <source>
        <dbReference type="PROSITE" id="PS50850"/>
    </source>
</evidence>
<protein>
    <submittedName>
        <fullName evidence="9">CYFA0S08e00672g1_1</fullName>
    </submittedName>
    <submittedName>
        <fullName evidence="10">Siderophore iron transporter mirA</fullName>
    </submittedName>
</protein>
<gene>
    <name evidence="10" type="ORF">BON22_4838</name>
    <name evidence="9" type="ORF">CYFA0S_08e00672g</name>
</gene>
<dbReference type="PROSITE" id="PS50850">
    <property type="entry name" value="MFS"/>
    <property type="match status" value="1"/>
</dbReference>
<feature type="transmembrane region" description="Helical" evidence="7">
    <location>
        <begin position="566"/>
        <end position="585"/>
    </location>
</feature>
<name>A0A061AW95_CYBFA</name>
<dbReference type="AlphaFoldDB" id="A0A061AW95"/>
<dbReference type="VEuPathDB" id="FungiDB:BON22_4838"/>
<feature type="compositionally biased region" description="Polar residues" evidence="6">
    <location>
        <begin position="1"/>
        <end position="26"/>
    </location>
</feature>
<evidence type="ECO:0000313" key="11">
    <source>
        <dbReference type="Proteomes" id="UP000189513"/>
    </source>
</evidence>
<evidence type="ECO:0000256" key="1">
    <source>
        <dbReference type="ARBA" id="ARBA00004141"/>
    </source>
</evidence>
<feature type="transmembrane region" description="Helical" evidence="7">
    <location>
        <begin position="130"/>
        <end position="152"/>
    </location>
</feature>
<dbReference type="GO" id="GO:0005886">
    <property type="term" value="C:plasma membrane"/>
    <property type="evidence" value="ECO:0007669"/>
    <property type="project" value="TreeGrafter"/>
</dbReference>
<organism evidence="9">
    <name type="scientific">Cyberlindnera fabianii</name>
    <name type="common">Yeast</name>
    <name type="synonym">Hansenula fabianii</name>
    <dbReference type="NCBI Taxonomy" id="36022"/>
    <lineage>
        <taxon>Eukaryota</taxon>
        <taxon>Fungi</taxon>
        <taxon>Dikarya</taxon>
        <taxon>Ascomycota</taxon>
        <taxon>Saccharomycotina</taxon>
        <taxon>Saccharomycetes</taxon>
        <taxon>Phaffomycetales</taxon>
        <taxon>Phaffomycetaceae</taxon>
        <taxon>Cyberlindnera</taxon>
    </lineage>
</organism>
<feature type="transmembrane region" description="Helical" evidence="7">
    <location>
        <begin position="454"/>
        <end position="470"/>
    </location>
</feature>
<feature type="transmembrane region" description="Helical" evidence="7">
    <location>
        <begin position="424"/>
        <end position="442"/>
    </location>
</feature>
<keyword evidence="4 7" id="KW-1133">Transmembrane helix</keyword>
<evidence type="ECO:0000256" key="3">
    <source>
        <dbReference type="ARBA" id="ARBA00022692"/>
    </source>
</evidence>
<feature type="transmembrane region" description="Helical" evidence="7">
    <location>
        <begin position="280"/>
        <end position="299"/>
    </location>
</feature>
<evidence type="ECO:0000313" key="9">
    <source>
        <dbReference type="EMBL" id="CDR41841.1"/>
    </source>
</evidence>
<reference evidence="11" key="2">
    <citation type="journal article" date="2017" name="Genome Announc.">
        <title>Genome sequences of Cyberlindnera fabianii 65, Pichia kudriavzevii 129, and Saccharomyces cerevisiae 131 isolated from fermented masau fruits in Zimbabwe.</title>
        <authorList>
            <person name="van Rijswijck I.M.H."/>
            <person name="Derks M.F.L."/>
            <person name="Abee T."/>
            <person name="de Ridder D."/>
            <person name="Smid E.J."/>
        </authorList>
    </citation>
    <scope>NUCLEOTIDE SEQUENCE [LARGE SCALE GENOMIC DNA]</scope>
    <source>
        <strain evidence="11">65</strain>
    </source>
</reference>
<evidence type="ECO:0000313" key="10">
    <source>
        <dbReference type="EMBL" id="ONH65322.1"/>
    </source>
</evidence>
<accession>A0A061AW95</accession>
<dbReference type="Proteomes" id="UP000189513">
    <property type="component" value="Unassembled WGS sequence"/>
</dbReference>
<keyword evidence="11" id="KW-1185">Reference proteome</keyword>
<dbReference type="EMBL" id="MPUK01000012">
    <property type="protein sequence ID" value="ONH65322.1"/>
    <property type="molecule type" value="Genomic_DNA"/>
</dbReference>
<dbReference type="SUPFAM" id="SSF103473">
    <property type="entry name" value="MFS general substrate transporter"/>
    <property type="match status" value="2"/>
</dbReference>
<dbReference type="InterPro" id="IPR011701">
    <property type="entry name" value="MFS"/>
</dbReference>
<dbReference type="OMA" id="CTNISQY"/>